<dbReference type="EMBL" id="JAHDVG010000468">
    <property type="protein sequence ID" value="KAH1181405.1"/>
    <property type="molecule type" value="Genomic_DNA"/>
</dbReference>
<evidence type="ECO:0000313" key="2">
    <source>
        <dbReference type="Proteomes" id="UP000827986"/>
    </source>
</evidence>
<reference evidence="1" key="1">
    <citation type="submission" date="2021-09" db="EMBL/GenBank/DDBJ databases">
        <title>The genome of Mauremys mutica provides insights into the evolution of semi-aquatic lifestyle.</title>
        <authorList>
            <person name="Gong S."/>
            <person name="Gao Y."/>
        </authorList>
    </citation>
    <scope>NUCLEOTIDE SEQUENCE</scope>
    <source>
        <strain evidence="1">MM-2020</strain>
        <tissue evidence="1">Muscle</tissue>
    </source>
</reference>
<comment type="caution">
    <text evidence="1">The sequence shown here is derived from an EMBL/GenBank/DDBJ whole genome shotgun (WGS) entry which is preliminary data.</text>
</comment>
<dbReference type="AlphaFoldDB" id="A0A9D3XLM9"/>
<dbReference type="Proteomes" id="UP000827986">
    <property type="component" value="Unassembled WGS sequence"/>
</dbReference>
<keyword evidence="2" id="KW-1185">Reference proteome</keyword>
<accession>A0A9D3XLM9</accession>
<sequence>MLASRSAQLSPTRSLALAWVHGAGPRTLAVSPVWRSRLPCALMITAAQSCLSGLGHALPVPCLLAGPRFGTALVSSQRQPPLPELNTSWSLGGSRRLSCVPGRASSG</sequence>
<evidence type="ECO:0000313" key="1">
    <source>
        <dbReference type="EMBL" id="KAH1181405.1"/>
    </source>
</evidence>
<organism evidence="1 2">
    <name type="scientific">Mauremys mutica</name>
    <name type="common">yellowpond turtle</name>
    <dbReference type="NCBI Taxonomy" id="74926"/>
    <lineage>
        <taxon>Eukaryota</taxon>
        <taxon>Metazoa</taxon>
        <taxon>Chordata</taxon>
        <taxon>Craniata</taxon>
        <taxon>Vertebrata</taxon>
        <taxon>Euteleostomi</taxon>
        <taxon>Archelosauria</taxon>
        <taxon>Testudinata</taxon>
        <taxon>Testudines</taxon>
        <taxon>Cryptodira</taxon>
        <taxon>Durocryptodira</taxon>
        <taxon>Testudinoidea</taxon>
        <taxon>Geoemydidae</taxon>
        <taxon>Geoemydinae</taxon>
        <taxon>Mauremys</taxon>
    </lineage>
</organism>
<proteinExistence type="predicted"/>
<gene>
    <name evidence="1" type="ORF">KIL84_005131</name>
</gene>
<name>A0A9D3XLM9_9SAUR</name>
<protein>
    <submittedName>
        <fullName evidence="1">Uncharacterized protein</fullName>
    </submittedName>
</protein>